<sequence>MASEISQGISGAQIFSVSVLVEKNVAKTQEYPGNYVRVKYPEYIGSICWLSGTKHFINDIEKETSPHYKE</sequence>
<gene>
    <name evidence="1" type="ORF">SAMN04487911_106116</name>
</gene>
<dbReference type="RefSeq" id="WP_317045386.1">
    <property type="nucleotide sequence ID" value="NZ_FQYX01000006.1"/>
</dbReference>
<name>A0A1M6EDA8_9FLAO</name>
<dbReference type="STRING" id="558155.SAMN04487911_106116"/>
<proteinExistence type="predicted"/>
<dbReference type="EMBL" id="FQYX01000006">
    <property type="protein sequence ID" value="SHI83454.1"/>
    <property type="molecule type" value="Genomic_DNA"/>
</dbReference>
<organism evidence="1 2">
    <name type="scientific">Arenibacter nanhaiticus</name>
    <dbReference type="NCBI Taxonomy" id="558155"/>
    <lineage>
        <taxon>Bacteria</taxon>
        <taxon>Pseudomonadati</taxon>
        <taxon>Bacteroidota</taxon>
        <taxon>Flavobacteriia</taxon>
        <taxon>Flavobacteriales</taxon>
        <taxon>Flavobacteriaceae</taxon>
        <taxon>Arenibacter</taxon>
    </lineage>
</organism>
<dbReference type="AlphaFoldDB" id="A0A1M6EDA8"/>
<evidence type="ECO:0000313" key="2">
    <source>
        <dbReference type="Proteomes" id="UP000184231"/>
    </source>
</evidence>
<protein>
    <submittedName>
        <fullName evidence="1">Uncharacterized protein</fullName>
    </submittedName>
</protein>
<accession>A0A1M6EDA8</accession>
<dbReference type="Proteomes" id="UP000184231">
    <property type="component" value="Unassembled WGS sequence"/>
</dbReference>
<reference evidence="2" key="1">
    <citation type="submission" date="2016-11" db="EMBL/GenBank/DDBJ databases">
        <authorList>
            <person name="Varghese N."/>
            <person name="Submissions S."/>
        </authorList>
    </citation>
    <scope>NUCLEOTIDE SEQUENCE [LARGE SCALE GENOMIC DNA]</scope>
    <source>
        <strain evidence="2">CGMCC 1.8863</strain>
    </source>
</reference>
<evidence type="ECO:0000313" key="1">
    <source>
        <dbReference type="EMBL" id="SHI83454.1"/>
    </source>
</evidence>
<keyword evidence="2" id="KW-1185">Reference proteome</keyword>